<dbReference type="Pfam" id="PF13456">
    <property type="entry name" value="RVT_3"/>
    <property type="match status" value="1"/>
</dbReference>
<evidence type="ECO:0000313" key="2">
    <source>
        <dbReference type="EMBL" id="ONK54797.1"/>
    </source>
</evidence>
<dbReference type="GO" id="GO:0003676">
    <property type="term" value="F:nucleic acid binding"/>
    <property type="evidence" value="ECO:0007669"/>
    <property type="project" value="InterPro"/>
</dbReference>
<organism evidence="2 3">
    <name type="scientific">Asparagus officinalis</name>
    <name type="common">Garden asparagus</name>
    <dbReference type="NCBI Taxonomy" id="4686"/>
    <lineage>
        <taxon>Eukaryota</taxon>
        <taxon>Viridiplantae</taxon>
        <taxon>Streptophyta</taxon>
        <taxon>Embryophyta</taxon>
        <taxon>Tracheophyta</taxon>
        <taxon>Spermatophyta</taxon>
        <taxon>Magnoliopsida</taxon>
        <taxon>Liliopsida</taxon>
        <taxon>Asparagales</taxon>
        <taxon>Asparagaceae</taxon>
        <taxon>Asparagoideae</taxon>
        <taxon>Asparagus</taxon>
    </lineage>
</organism>
<feature type="domain" description="RNase H type-1" evidence="1">
    <location>
        <begin position="86"/>
        <end position="205"/>
    </location>
</feature>
<dbReference type="AlphaFoldDB" id="A0A1R3L5A9"/>
<dbReference type="Proteomes" id="UP000243459">
    <property type="component" value="Unassembled WGS sequence"/>
</dbReference>
<dbReference type="InterPro" id="IPR053151">
    <property type="entry name" value="RNase_H-like"/>
</dbReference>
<dbReference type="InterPro" id="IPR036397">
    <property type="entry name" value="RNaseH_sf"/>
</dbReference>
<dbReference type="Gene3D" id="3.30.420.10">
    <property type="entry name" value="Ribonuclease H-like superfamily/Ribonuclease H"/>
    <property type="match status" value="1"/>
</dbReference>
<evidence type="ECO:0000313" key="3">
    <source>
        <dbReference type="Proteomes" id="UP000243459"/>
    </source>
</evidence>
<dbReference type="EMBL" id="KV864149">
    <property type="protein sequence ID" value="ONK54797.1"/>
    <property type="molecule type" value="Genomic_DNA"/>
</dbReference>
<dbReference type="SUPFAM" id="SSF53098">
    <property type="entry name" value="Ribonuclease H-like"/>
    <property type="match status" value="1"/>
</dbReference>
<dbReference type="CDD" id="cd06222">
    <property type="entry name" value="RNase_H_like"/>
    <property type="match status" value="1"/>
</dbReference>
<dbReference type="InterPro" id="IPR044730">
    <property type="entry name" value="RNase_H-like_dom_plant"/>
</dbReference>
<dbReference type="PANTHER" id="PTHR47723">
    <property type="entry name" value="OS05G0353850 PROTEIN"/>
    <property type="match status" value="1"/>
</dbReference>
<dbReference type="InterPro" id="IPR002156">
    <property type="entry name" value="RNaseH_domain"/>
</dbReference>
<gene>
    <name evidence="2" type="ORF">A4U43_UnF11220</name>
</gene>
<dbReference type="InterPro" id="IPR012337">
    <property type="entry name" value="RNaseH-like_sf"/>
</dbReference>
<dbReference type="Gramene" id="ONK54797">
    <property type="protein sequence ID" value="ONK54797"/>
    <property type="gene ID" value="A4U43_UnF11220"/>
</dbReference>
<name>A0A1R3L5A9_ASPOF</name>
<sequence>MALTGHHRPMFNVFWLHHRSPPYHPPLPIHWSTAFDDFPMSYPYGGTALDGFPMGYPYYNIEAQPHKPRPTLVKWAAPEPDWMKLNFDGAVSKGVAGCGYALRDSEGAILAAGCCGAPDLNVLDAELRGLWSGLKLAAKVCKRGQKLWIEGDSLVIIDYLKEFFVDYPNNQPVVQDIIRLLDHFSEIQASHIYREGNAVADWLAGKGKYTRVEVVWTSDFPDKLEALAQKDLREYHERRRK</sequence>
<dbReference type="GO" id="GO:0004523">
    <property type="term" value="F:RNA-DNA hybrid ribonuclease activity"/>
    <property type="evidence" value="ECO:0007669"/>
    <property type="project" value="InterPro"/>
</dbReference>
<proteinExistence type="predicted"/>
<protein>
    <recommendedName>
        <fullName evidence="1">RNase H type-1 domain-containing protein</fullName>
    </recommendedName>
</protein>
<dbReference type="PANTHER" id="PTHR47723:SF19">
    <property type="entry name" value="POLYNUCLEOTIDYL TRANSFERASE, RIBONUCLEASE H-LIKE SUPERFAMILY PROTEIN"/>
    <property type="match status" value="1"/>
</dbReference>
<accession>A0A1R3L5A9</accession>
<evidence type="ECO:0000259" key="1">
    <source>
        <dbReference type="Pfam" id="PF13456"/>
    </source>
</evidence>
<reference evidence="3" key="1">
    <citation type="journal article" date="2017" name="Nat. Commun.">
        <title>The asparagus genome sheds light on the origin and evolution of a young Y chromosome.</title>
        <authorList>
            <person name="Harkess A."/>
            <person name="Zhou J."/>
            <person name="Xu C."/>
            <person name="Bowers J.E."/>
            <person name="Van der Hulst R."/>
            <person name="Ayyampalayam S."/>
            <person name="Mercati F."/>
            <person name="Riccardi P."/>
            <person name="McKain M.R."/>
            <person name="Kakrana A."/>
            <person name="Tang H."/>
            <person name="Ray J."/>
            <person name="Groenendijk J."/>
            <person name="Arikit S."/>
            <person name="Mathioni S.M."/>
            <person name="Nakano M."/>
            <person name="Shan H."/>
            <person name="Telgmann-Rauber A."/>
            <person name="Kanno A."/>
            <person name="Yue Z."/>
            <person name="Chen H."/>
            <person name="Li W."/>
            <person name="Chen Y."/>
            <person name="Xu X."/>
            <person name="Zhang Y."/>
            <person name="Luo S."/>
            <person name="Chen H."/>
            <person name="Gao J."/>
            <person name="Mao Z."/>
            <person name="Pires J.C."/>
            <person name="Luo M."/>
            <person name="Kudrna D."/>
            <person name="Wing R.A."/>
            <person name="Meyers B.C."/>
            <person name="Yi K."/>
            <person name="Kong H."/>
            <person name="Lavrijsen P."/>
            <person name="Sunseri F."/>
            <person name="Falavigna A."/>
            <person name="Ye Y."/>
            <person name="Leebens-Mack J.H."/>
            <person name="Chen G."/>
        </authorList>
    </citation>
    <scope>NUCLEOTIDE SEQUENCE [LARGE SCALE GENOMIC DNA]</scope>
    <source>
        <strain evidence="3">cv. DH0086</strain>
    </source>
</reference>
<keyword evidence="3" id="KW-1185">Reference proteome</keyword>